<sequence length="391" mass="41479">MLLRRFGIALVSAIVLVSSAATGAVATPAVTDRAPLQQAMDELIATGAAGIQVRVHDRHGEWTGAAGVAQVDRPEPVPVDGRFRVGSITKMFVATVLLQLAGEGRLGLDDPVQRHLPQFGLDPRITVRMLLQHTSGLFSYTGELQPDGTFEEGILPTSGKTAMDAFRRDYRPDELIRSALAEPALFEPGADWSYSNTNYQLAGLLIEKLTGLPYSVQIYGRIVAPLGLWETMVPGSWPEIIGPHAHGYLSFGDGDAEITADMTSQNPTWAGAAGEIISSTRDLDTFLTALLGGRLLAPPLLAEMRATHAIAPGVAYGLGLMELELGPDCVGLGHNGGVPGYYSDAYSTADGSSRIEVSITTGPGMRMDDLEQVAELSTKAQSVLAKGLCGR</sequence>
<dbReference type="Proteomes" id="UP001601948">
    <property type="component" value="Unassembled WGS sequence"/>
</dbReference>
<evidence type="ECO:0000313" key="4">
    <source>
        <dbReference type="Proteomes" id="UP001601948"/>
    </source>
</evidence>
<feature type="signal peptide" evidence="1">
    <location>
        <begin position="1"/>
        <end position="23"/>
    </location>
</feature>
<dbReference type="PANTHER" id="PTHR46825">
    <property type="entry name" value="D-ALANYL-D-ALANINE-CARBOXYPEPTIDASE/ENDOPEPTIDASE AMPH"/>
    <property type="match status" value="1"/>
</dbReference>
<dbReference type="Gene3D" id="3.40.710.10">
    <property type="entry name" value="DD-peptidase/beta-lactamase superfamily"/>
    <property type="match status" value="1"/>
</dbReference>
<feature type="domain" description="Beta-lactamase-related" evidence="2">
    <location>
        <begin position="37"/>
        <end position="342"/>
    </location>
</feature>
<keyword evidence="4" id="KW-1185">Reference proteome</keyword>
<dbReference type="InterPro" id="IPR012338">
    <property type="entry name" value="Beta-lactam/transpept-like"/>
</dbReference>
<dbReference type="EMBL" id="JBIAPI010000004">
    <property type="protein sequence ID" value="MFF3224839.1"/>
    <property type="molecule type" value="Genomic_DNA"/>
</dbReference>
<dbReference type="Pfam" id="PF00144">
    <property type="entry name" value="Beta-lactamase"/>
    <property type="match status" value="1"/>
</dbReference>
<keyword evidence="1" id="KW-0732">Signal</keyword>
<proteinExistence type="predicted"/>
<organism evidence="3 4">
    <name type="scientific">Nocardia suismassiliense</name>
    <dbReference type="NCBI Taxonomy" id="2077092"/>
    <lineage>
        <taxon>Bacteria</taxon>
        <taxon>Bacillati</taxon>
        <taxon>Actinomycetota</taxon>
        <taxon>Actinomycetes</taxon>
        <taxon>Mycobacteriales</taxon>
        <taxon>Nocardiaceae</taxon>
        <taxon>Nocardia</taxon>
    </lineage>
</organism>
<dbReference type="InterPro" id="IPR001466">
    <property type="entry name" value="Beta-lactam-related"/>
</dbReference>
<accession>A0ABW6QV88</accession>
<keyword evidence="3" id="KW-0378">Hydrolase</keyword>
<dbReference type="RefSeq" id="WP_387718975.1">
    <property type="nucleotide sequence ID" value="NZ_JBIAPI010000004.1"/>
</dbReference>
<reference evidence="3 4" key="1">
    <citation type="submission" date="2024-10" db="EMBL/GenBank/DDBJ databases">
        <title>The Natural Products Discovery Center: Release of the First 8490 Sequenced Strains for Exploring Actinobacteria Biosynthetic Diversity.</title>
        <authorList>
            <person name="Kalkreuter E."/>
            <person name="Kautsar S.A."/>
            <person name="Yang D."/>
            <person name="Bader C.D."/>
            <person name="Teijaro C.N."/>
            <person name="Fluegel L."/>
            <person name="Davis C.M."/>
            <person name="Simpson J.R."/>
            <person name="Lauterbach L."/>
            <person name="Steele A.D."/>
            <person name="Gui C."/>
            <person name="Meng S."/>
            <person name="Li G."/>
            <person name="Viehrig K."/>
            <person name="Ye F."/>
            <person name="Su P."/>
            <person name="Kiefer A.F."/>
            <person name="Nichols A."/>
            <person name="Cepeda A.J."/>
            <person name="Yan W."/>
            <person name="Fan B."/>
            <person name="Jiang Y."/>
            <person name="Adhikari A."/>
            <person name="Zheng C.-J."/>
            <person name="Schuster L."/>
            <person name="Cowan T.M."/>
            <person name="Smanski M.J."/>
            <person name="Chevrette M.G."/>
            <person name="De Carvalho L.P.S."/>
            <person name="Shen B."/>
        </authorList>
    </citation>
    <scope>NUCLEOTIDE SEQUENCE [LARGE SCALE GENOMIC DNA]</scope>
    <source>
        <strain evidence="3 4">NPDC003040</strain>
    </source>
</reference>
<evidence type="ECO:0000313" key="3">
    <source>
        <dbReference type="EMBL" id="MFF3224839.1"/>
    </source>
</evidence>
<evidence type="ECO:0000256" key="1">
    <source>
        <dbReference type="SAM" id="SignalP"/>
    </source>
</evidence>
<evidence type="ECO:0000259" key="2">
    <source>
        <dbReference type="Pfam" id="PF00144"/>
    </source>
</evidence>
<dbReference type="GO" id="GO:0016787">
    <property type="term" value="F:hydrolase activity"/>
    <property type="evidence" value="ECO:0007669"/>
    <property type="project" value="UniProtKB-KW"/>
</dbReference>
<comment type="caution">
    <text evidence="3">The sequence shown here is derived from an EMBL/GenBank/DDBJ whole genome shotgun (WGS) entry which is preliminary data.</text>
</comment>
<protein>
    <submittedName>
        <fullName evidence="3">Serine hydrolase domain-containing protein</fullName>
        <ecNumber evidence="3">3.-.-.-</ecNumber>
    </submittedName>
</protein>
<dbReference type="PANTHER" id="PTHR46825:SF7">
    <property type="entry name" value="D-ALANYL-D-ALANINE CARBOXYPEPTIDASE"/>
    <property type="match status" value="1"/>
</dbReference>
<dbReference type="InterPro" id="IPR050491">
    <property type="entry name" value="AmpC-like"/>
</dbReference>
<dbReference type="SUPFAM" id="SSF56601">
    <property type="entry name" value="beta-lactamase/transpeptidase-like"/>
    <property type="match status" value="1"/>
</dbReference>
<dbReference type="EC" id="3.-.-.-" evidence="3"/>
<gene>
    <name evidence="3" type="ORF">ACFYV7_18760</name>
</gene>
<feature type="chain" id="PRO_5045380418" evidence="1">
    <location>
        <begin position="24"/>
        <end position="391"/>
    </location>
</feature>
<name>A0ABW6QV88_9NOCA</name>